<comment type="caution">
    <text evidence="2">The sequence shown here is derived from an EMBL/GenBank/DDBJ whole genome shotgun (WGS) entry which is preliminary data.</text>
</comment>
<evidence type="ECO:0000313" key="2">
    <source>
        <dbReference type="EMBL" id="CAK0845166.1"/>
    </source>
</evidence>
<protein>
    <submittedName>
        <fullName evidence="2">Uncharacterized protein</fullName>
    </submittedName>
</protein>
<organism evidence="2 3">
    <name type="scientific">Prorocentrum cordatum</name>
    <dbReference type="NCBI Taxonomy" id="2364126"/>
    <lineage>
        <taxon>Eukaryota</taxon>
        <taxon>Sar</taxon>
        <taxon>Alveolata</taxon>
        <taxon>Dinophyceae</taxon>
        <taxon>Prorocentrales</taxon>
        <taxon>Prorocentraceae</taxon>
        <taxon>Prorocentrum</taxon>
    </lineage>
</organism>
<proteinExistence type="predicted"/>
<sequence>MATAAAAKGRIFLDQLGEGDYQLTDVVLQQRVTLPPGDYTVVDQDPEGLDVVLACVYPDGESNVLDAESAFSISLFEADATKELFVIDEAVGPSSLKSFWDVQAKHRSGCVDVQINGGASFTFDCFVFQMPRPGKQRLFWSMHSIYDFLKMDAFKGTPSKWAFRSCERWERRFPIEGGGQIVYGNYVSSHTVKRQQLPFPAKCLQVTSVSTFGILFQMAKWAWSASHYGGFDMKREVSAEQVKAAQGFMVSVVQTVRMHRRSWSFPIFLDIKWSSKWPRPQPAYLDDCATFRVDDEMTIDLQAFCSRAQTAWSDTFIHKVWSMCLAGRCSRENFYKLPMLDLIMLTARQSSPVAECLLAQVCLALSHQLQLVMAADNNGGHPVKRDVEFNFDDPSEGFGVGEDVDHALAKYVTNAAQQIGKPRCVSVATDKASVGNLPLQVTVLTLPSNLAVLMPPQVALGVFEDLVDRQFDDELHEDLSFKRKPEDAVVTTASVMDRQMAWLTRGAPGARPGAWRPVKLHRVASRRWLQNLDNQLNVSSDLQGLKEFRLDDLEKAPNWKNWRCLSVSLDLGSDGVCATNALTYFEELKINIMRFPDPSHGANRSVDHALAKSQLRGMWMLMMISWNLPHGPDQDDLRHLQLREAMNYCFTRLTPATCPLFQELAPYMIQDLSRLGEHLTGVDSPEVELWEYLKKRVWLSSPGERCNTNRFMSAVSAAKKNVPSWHIDLFERLFLCLEMDFCRGKKFLEHVVKVKTGKQEEAGESAPTAASAITMEAKTLRGCAANAVAISALMLSDPMNRKICLAVTALSVPVRNWHIHQNRMLRSAAASPDWVVEQLRKDNFEHMFQIAACFHSRCLLEDLGFSCLDGAGALTTEGQMLDDDYVAGISFDFGWNLISARIRRNLYMYGWPYKLILMTCDGEPARAVVREFEQDKRIFDLLEAADKGSAMEQVYVRSEFRKVATIQFVKAFEELGYGPHPEIIKLIKDRVSGLISTQICEDCIGQAKNSKQIIGNRKYRRPEASMGTMLKNKVLDVIHKFKSAVMMMPLASKGLRLPDSAFRSTKANATMEFTKIVSTRQDAPYYSPGHIGINQPVADLAMLLQIYKENPAAPDFNKVSKTWMSSFAQVSHKLAVNLPNDGWCLALDFFQNSCAFFWPLEATEMPNGDLLFTPENSTRGPTLRSLFNLDVEACTVVVKSWSRQCSDYPEACVGMNALRPAIRIFKDGPAESLYKVAARKAFWALPKTVLQHVASDMKVDVPAGAKLVDVVFALVCHALGVTEMQAIQIVANRHVVNDIQASFFPALLEVDEAIQCLHYDDHEEFKTLEKKAVTITEERNIFTADFKEKAEAVRAAAPKAKAKAKGKAGDKKPPVKRDFPTALTQAQAKTYLPPGASIWRAVANFAWAGHYPPYSRISAPWSMGEPEAMKDVIRRLWILHLTFTGQPESACPYNNLL</sequence>
<accession>A0ABN9THS6</accession>
<dbReference type="Proteomes" id="UP001189429">
    <property type="component" value="Unassembled WGS sequence"/>
</dbReference>
<feature type="compositionally biased region" description="Basic and acidic residues" evidence="1">
    <location>
        <begin position="1367"/>
        <end position="1376"/>
    </location>
</feature>
<dbReference type="EMBL" id="CAUYUJ010014719">
    <property type="protein sequence ID" value="CAK0845166.1"/>
    <property type="molecule type" value="Genomic_DNA"/>
</dbReference>
<gene>
    <name evidence="2" type="ORF">PCOR1329_LOCUS39042</name>
</gene>
<evidence type="ECO:0000256" key="1">
    <source>
        <dbReference type="SAM" id="MobiDB-lite"/>
    </source>
</evidence>
<feature type="region of interest" description="Disordered" evidence="1">
    <location>
        <begin position="1357"/>
        <end position="1376"/>
    </location>
</feature>
<keyword evidence="3" id="KW-1185">Reference proteome</keyword>
<name>A0ABN9THS6_9DINO</name>
<reference evidence="2" key="1">
    <citation type="submission" date="2023-10" db="EMBL/GenBank/DDBJ databases">
        <authorList>
            <person name="Chen Y."/>
            <person name="Shah S."/>
            <person name="Dougan E. K."/>
            <person name="Thang M."/>
            <person name="Chan C."/>
        </authorList>
    </citation>
    <scope>NUCLEOTIDE SEQUENCE [LARGE SCALE GENOMIC DNA]</scope>
</reference>
<evidence type="ECO:0000313" key="3">
    <source>
        <dbReference type="Proteomes" id="UP001189429"/>
    </source>
</evidence>